<evidence type="ECO:0000256" key="3">
    <source>
        <dbReference type="ARBA" id="ARBA00022825"/>
    </source>
</evidence>
<keyword evidence="5" id="KW-0732">Signal</keyword>
<dbReference type="InterPro" id="IPR001314">
    <property type="entry name" value="Peptidase_S1A"/>
</dbReference>
<keyword evidence="1" id="KW-0645">Protease</keyword>
<dbReference type="PANTHER" id="PTHR24271:SF87">
    <property type="entry name" value="ARGININE ESTERASE-LIKE-RELATED"/>
    <property type="match status" value="1"/>
</dbReference>
<evidence type="ECO:0000256" key="2">
    <source>
        <dbReference type="ARBA" id="ARBA00022801"/>
    </source>
</evidence>
<evidence type="ECO:0000313" key="7">
    <source>
        <dbReference type="Proteomes" id="UP000221080"/>
    </source>
</evidence>
<dbReference type="Gene3D" id="2.40.10.10">
    <property type="entry name" value="Trypsin-like serine proteases"/>
    <property type="match status" value="2"/>
</dbReference>
<dbReference type="OrthoDB" id="8440449at2759"/>
<proteinExistence type="predicted"/>
<reference evidence="7" key="1">
    <citation type="journal article" date="2016" name="Nat. Commun.">
        <title>The channel catfish genome sequence provides insights into the evolution of scale formation in teleosts.</title>
        <authorList>
            <person name="Liu Z."/>
            <person name="Liu S."/>
            <person name="Yao J."/>
            <person name="Bao L."/>
            <person name="Zhang J."/>
            <person name="Li Y."/>
            <person name="Jiang C."/>
            <person name="Sun L."/>
            <person name="Wang R."/>
            <person name="Zhang Y."/>
            <person name="Zhou T."/>
            <person name="Zeng Q."/>
            <person name="Fu Q."/>
            <person name="Gao S."/>
            <person name="Li N."/>
            <person name="Koren S."/>
            <person name="Jiang Y."/>
            <person name="Zimin A."/>
            <person name="Xu P."/>
            <person name="Phillippy A.M."/>
            <person name="Geng X."/>
            <person name="Song L."/>
            <person name="Sun F."/>
            <person name="Li C."/>
            <person name="Wang X."/>
            <person name="Chen A."/>
            <person name="Jin Y."/>
            <person name="Yuan Z."/>
            <person name="Yang Y."/>
            <person name="Tan S."/>
            <person name="Peatman E."/>
            <person name="Lu J."/>
            <person name="Qin Z."/>
            <person name="Dunham R."/>
            <person name="Li Z."/>
            <person name="Sonstegard T."/>
            <person name="Feng J."/>
            <person name="Danzmann R.G."/>
            <person name="Schroeder S."/>
            <person name="Scheffler B."/>
            <person name="Duke M.V."/>
            <person name="Ballard L."/>
            <person name="Kucuktas H."/>
            <person name="Kaltenboeck L."/>
            <person name="Liu H."/>
            <person name="Armbruster J."/>
            <person name="Xie Y."/>
            <person name="Kirby M.L."/>
            <person name="Tian Y."/>
            <person name="Flanagan M.E."/>
            <person name="Mu W."/>
            <person name="Waldbieser G.C."/>
        </authorList>
    </citation>
    <scope>NUCLEOTIDE SEQUENCE [LARGE SCALE GENOMIC DNA]</scope>
    <source>
        <strain evidence="7">SDA103</strain>
    </source>
</reference>
<feature type="signal peptide" evidence="5">
    <location>
        <begin position="1"/>
        <end position="19"/>
    </location>
</feature>
<dbReference type="PANTHER" id="PTHR24271">
    <property type="entry name" value="KALLIKREIN-RELATED"/>
    <property type="match status" value="1"/>
</dbReference>
<dbReference type="PROSITE" id="PS00134">
    <property type="entry name" value="TRYPSIN_HIS"/>
    <property type="match status" value="1"/>
</dbReference>
<evidence type="ECO:0000313" key="8">
    <source>
        <dbReference type="RefSeq" id="XP_017334488.1"/>
    </source>
</evidence>
<keyword evidence="2" id="KW-0378">Hydrolase</keyword>
<evidence type="ECO:0000259" key="6">
    <source>
        <dbReference type="PROSITE" id="PS50240"/>
    </source>
</evidence>
<dbReference type="GO" id="GO:0004252">
    <property type="term" value="F:serine-type endopeptidase activity"/>
    <property type="evidence" value="ECO:0007669"/>
    <property type="project" value="InterPro"/>
</dbReference>
<evidence type="ECO:0000256" key="4">
    <source>
        <dbReference type="ARBA" id="ARBA00023157"/>
    </source>
</evidence>
<feature type="domain" description="Peptidase S1" evidence="6">
    <location>
        <begin position="26"/>
        <end position="250"/>
    </location>
</feature>
<reference evidence="8" key="2">
    <citation type="submission" date="2025-08" db="UniProtKB">
        <authorList>
            <consortium name="RefSeq"/>
        </authorList>
    </citation>
    <scope>IDENTIFICATION</scope>
    <source>
        <tissue evidence="8">Blood</tissue>
    </source>
</reference>
<dbReference type="FunFam" id="2.40.10.10:FF:000068">
    <property type="entry name" value="transmembrane protease serine 2"/>
    <property type="match status" value="1"/>
</dbReference>
<name>A0A2D0RVG2_ICTPU</name>
<dbReference type="Proteomes" id="UP000221080">
    <property type="component" value="Chromosome 10"/>
</dbReference>
<keyword evidence="3" id="KW-0720">Serine protease</keyword>
<dbReference type="PROSITE" id="PS50240">
    <property type="entry name" value="TRYPSIN_DOM"/>
    <property type="match status" value="1"/>
</dbReference>
<feature type="chain" id="PRO_5012203718" evidence="5">
    <location>
        <begin position="20"/>
        <end position="253"/>
    </location>
</feature>
<dbReference type="SMART" id="SM00020">
    <property type="entry name" value="Tryp_SPc"/>
    <property type="match status" value="1"/>
</dbReference>
<dbReference type="RefSeq" id="XP_017334488.1">
    <property type="nucleotide sequence ID" value="XM_017478999.2"/>
</dbReference>
<protein>
    <submittedName>
        <fullName evidence="8">Granzyme B</fullName>
    </submittedName>
</protein>
<dbReference type="InterPro" id="IPR018114">
    <property type="entry name" value="TRYPSIN_HIS"/>
</dbReference>
<dbReference type="InterPro" id="IPR009003">
    <property type="entry name" value="Peptidase_S1_PA"/>
</dbReference>
<evidence type="ECO:0000256" key="5">
    <source>
        <dbReference type="SAM" id="SignalP"/>
    </source>
</evidence>
<dbReference type="Pfam" id="PF00089">
    <property type="entry name" value="Trypsin"/>
    <property type="match status" value="1"/>
</dbReference>
<dbReference type="InterPro" id="IPR043504">
    <property type="entry name" value="Peptidase_S1_PA_chymotrypsin"/>
</dbReference>
<dbReference type="GeneID" id="100304649"/>
<sequence>MALLSLFLFTSLLSHIGHCAYVDMGIVNGSVVTANSRPYMVSVQKDGKHLCGGFLMSENFVMTAAHCWEAGVKLTVVVGSHELKKSKSAISHMEVKLYHIHPKFDSENLLNDIMLLQLKKTIKKSKNINWISIPKKMNQDVKAKQVCSIAGWGKKSENGGTSDRLMEVNVTVIDTKVCEKSWGTPFSVSSLVCTKGRGGFCQGDSGGPLVCQNTAVGIVSFTDADCKYPKNPYVYTKISTFLPWINCILGHAK</sequence>
<gene>
    <name evidence="8" type="primary">LOC100304649</name>
</gene>
<dbReference type="InterPro" id="IPR001254">
    <property type="entry name" value="Trypsin_dom"/>
</dbReference>
<dbReference type="GO" id="GO:0006508">
    <property type="term" value="P:proteolysis"/>
    <property type="evidence" value="ECO:0007669"/>
    <property type="project" value="UniProtKB-KW"/>
</dbReference>
<accession>A0A2D0RVG2</accession>
<dbReference type="PRINTS" id="PR00722">
    <property type="entry name" value="CHYMOTRYPSIN"/>
</dbReference>
<dbReference type="KEGG" id="ipu:100304649"/>
<evidence type="ECO:0000256" key="1">
    <source>
        <dbReference type="ARBA" id="ARBA00022670"/>
    </source>
</evidence>
<keyword evidence="7" id="KW-1185">Reference proteome</keyword>
<keyword evidence="4" id="KW-1015">Disulfide bond</keyword>
<dbReference type="SUPFAM" id="SSF50494">
    <property type="entry name" value="Trypsin-like serine proteases"/>
    <property type="match status" value="1"/>
</dbReference>
<dbReference type="CDD" id="cd00190">
    <property type="entry name" value="Tryp_SPc"/>
    <property type="match status" value="1"/>
</dbReference>
<dbReference type="AlphaFoldDB" id="A0A2D0RVG2"/>
<dbReference type="OMA" id="NINWISI"/>
<organism evidence="7 8">
    <name type="scientific">Ictalurus punctatus</name>
    <name type="common">Channel catfish</name>
    <name type="synonym">Silurus punctatus</name>
    <dbReference type="NCBI Taxonomy" id="7998"/>
    <lineage>
        <taxon>Eukaryota</taxon>
        <taxon>Metazoa</taxon>
        <taxon>Chordata</taxon>
        <taxon>Craniata</taxon>
        <taxon>Vertebrata</taxon>
        <taxon>Euteleostomi</taxon>
        <taxon>Actinopterygii</taxon>
        <taxon>Neopterygii</taxon>
        <taxon>Teleostei</taxon>
        <taxon>Ostariophysi</taxon>
        <taxon>Siluriformes</taxon>
        <taxon>Ictaluridae</taxon>
        <taxon>Ictalurus</taxon>
    </lineage>
</organism>
<dbReference type="FunFam" id="2.40.10.10:FF:000036">
    <property type="entry name" value="Trypsin beta"/>
    <property type="match status" value="1"/>
</dbReference>
<dbReference type="STRING" id="7998.ENSIPUP00000001201"/>